<comment type="caution">
    <text evidence="1">The sequence shown here is derived from an EMBL/GenBank/DDBJ whole genome shotgun (WGS) entry which is preliminary data.</text>
</comment>
<organism evidence="1 2">
    <name type="scientific">Limnobacter litoralis</name>
    <dbReference type="NCBI Taxonomy" id="481366"/>
    <lineage>
        <taxon>Bacteria</taxon>
        <taxon>Pseudomonadati</taxon>
        <taxon>Pseudomonadota</taxon>
        <taxon>Betaproteobacteria</taxon>
        <taxon>Burkholderiales</taxon>
        <taxon>Burkholderiaceae</taxon>
        <taxon>Limnobacter</taxon>
    </lineage>
</organism>
<gene>
    <name evidence="1" type="ORF">GCM10007875_25380</name>
</gene>
<proteinExistence type="predicted"/>
<sequence length="61" mass="6655">MTSKQGRRAFVWVWLPGATKPVVAGVLTQSENNLLFNYGRSYLARAGAMLPILTKLDSDSG</sequence>
<protein>
    <submittedName>
        <fullName evidence="1">Uncharacterized protein</fullName>
    </submittedName>
</protein>
<reference evidence="2" key="1">
    <citation type="journal article" date="2019" name="Int. J. Syst. Evol. Microbiol.">
        <title>The Global Catalogue of Microorganisms (GCM) 10K type strain sequencing project: providing services to taxonomists for standard genome sequencing and annotation.</title>
        <authorList>
            <consortium name="The Broad Institute Genomics Platform"/>
            <consortium name="The Broad Institute Genome Sequencing Center for Infectious Disease"/>
            <person name="Wu L."/>
            <person name="Ma J."/>
        </authorList>
    </citation>
    <scope>NUCLEOTIDE SEQUENCE [LARGE SCALE GENOMIC DNA]</scope>
    <source>
        <strain evidence="2">NBRC 105857</strain>
    </source>
</reference>
<keyword evidence="2" id="KW-1185">Reference proteome</keyword>
<dbReference type="EMBL" id="BSOJ01000031">
    <property type="protein sequence ID" value="GLR27447.1"/>
    <property type="molecule type" value="Genomic_DNA"/>
</dbReference>
<evidence type="ECO:0000313" key="2">
    <source>
        <dbReference type="Proteomes" id="UP001156664"/>
    </source>
</evidence>
<dbReference type="Proteomes" id="UP001156664">
    <property type="component" value="Unassembled WGS sequence"/>
</dbReference>
<accession>A0ABQ5YTT2</accession>
<evidence type="ECO:0000313" key="1">
    <source>
        <dbReference type="EMBL" id="GLR27447.1"/>
    </source>
</evidence>
<name>A0ABQ5YTT2_9BURK</name>